<dbReference type="InterPro" id="IPR004089">
    <property type="entry name" value="MCPsignal_dom"/>
</dbReference>
<dbReference type="AlphaFoldDB" id="W7YGM1"/>
<feature type="coiled-coil region" evidence="3">
    <location>
        <begin position="104"/>
        <end position="131"/>
    </location>
</feature>
<sequence length="274" mass="30144">MHSIIDTLIQAVPYLKLMTRGDIMIGITDREKFLLYEPSNTIDFAITPGMPIPSDDQNLWAALRGEHSSTVVPPEIYGYHISASAIPIRDEHGNIVGALATAQSFEKQQQLEEYMQQLDEITNRLVDMVQNVAAHSQQLSATSEHILENSKQTVQQSTSMNKTVGLIQNISSQTNILGLNASIEAARAGQLGAGFNVVAKEVRKLSEDTKRATLNISETLGNVQASIKQMETEFSQIASSSQEQAILVTEFMQVIEQLNTTGASMKEYIHKLIG</sequence>
<keyword evidence="1 2" id="KW-0807">Transducer</keyword>
<dbReference type="RefSeq" id="WP_036652196.1">
    <property type="nucleotide sequence ID" value="NZ_BAVZ01000018.1"/>
</dbReference>
<dbReference type="Gene3D" id="1.10.287.950">
    <property type="entry name" value="Methyl-accepting chemotaxis protein"/>
    <property type="match status" value="1"/>
</dbReference>
<dbReference type="eggNOG" id="COG0840">
    <property type="taxonomic scope" value="Bacteria"/>
</dbReference>
<evidence type="ECO:0000313" key="5">
    <source>
        <dbReference type="EMBL" id="GAF10065.1"/>
    </source>
</evidence>
<protein>
    <recommendedName>
        <fullName evidence="4">Methyl-accepting transducer domain-containing protein</fullName>
    </recommendedName>
</protein>
<dbReference type="PANTHER" id="PTHR32089:SF112">
    <property type="entry name" value="LYSOZYME-LIKE PROTEIN-RELATED"/>
    <property type="match status" value="1"/>
</dbReference>
<dbReference type="PANTHER" id="PTHR32089">
    <property type="entry name" value="METHYL-ACCEPTING CHEMOTAXIS PROTEIN MCPB"/>
    <property type="match status" value="1"/>
</dbReference>
<feature type="domain" description="Methyl-accepting transducer" evidence="4">
    <location>
        <begin position="127"/>
        <end position="274"/>
    </location>
</feature>
<gene>
    <name evidence="5" type="ORF">JCM16418_4238</name>
</gene>
<proteinExistence type="predicted"/>
<evidence type="ECO:0000259" key="4">
    <source>
        <dbReference type="PROSITE" id="PS50111"/>
    </source>
</evidence>
<evidence type="ECO:0000256" key="3">
    <source>
        <dbReference type="SAM" id="Coils"/>
    </source>
</evidence>
<evidence type="ECO:0000313" key="6">
    <source>
        <dbReference type="Proteomes" id="UP000019364"/>
    </source>
</evidence>
<dbReference type="EMBL" id="BAVZ01000018">
    <property type="protein sequence ID" value="GAF10065.1"/>
    <property type="molecule type" value="Genomic_DNA"/>
</dbReference>
<accession>W7YGM1</accession>
<dbReference type="STRING" id="1236976.JCM16418_4238"/>
<dbReference type="Proteomes" id="UP000019364">
    <property type="component" value="Unassembled WGS sequence"/>
</dbReference>
<reference evidence="5 6" key="1">
    <citation type="journal article" date="2014" name="Genome Announc.">
        <title>Draft Genome Sequence of Paenibacillus pini JCM 16418T, Isolated from the Rhizosphere of Pine Tree.</title>
        <authorList>
            <person name="Yuki M."/>
            <person name="Oshima K."/>
            <person name="Suda W."/>
            <person name="Oshida Y."/>
            <person name="Kitamura K."/>
            <person name="Iida Y."/>
            <person name="Hattori M."/>
            <person name="Ohkuma M."/>
        </authorList>
    </citation>
    <scope>NUCLEOTIDE SEQUENCE [LARGE SCALE GENOMIC DNA]</scope>
    <source>
        <strain evidence="5 6">JCM 16418</strain>
    </source>
</reference>
<dbReference type="SMART" id="SM00283">
    <property type="entry name" value="MA"/>
    <property type="match status" value="1"/>
</dbReference>
<name>W7YGM1_9BACL</name>
<dbReference type="PROSITE" id="PS50111">
    <property type="entry name" value="CHEMOTAXIS_TRANSDUC_2"/>
    <property type="match status" value="1"/>
</dbReference>
<dbReference type="SUPFAM" id="SSF58104">
    <property type="entry name" value="Methyl-accepting chemotaxis protein (MCP) signaling domain"/>
    <property type="match status" value="1"/>
</dbReference>
<dbReference type="Pfam" id="PF00015">
    <property type="entry name" value="MCPsignal"/>
    <property type="match status" value="1"/>
</dbReference>
<organism evidence="5 6">
    <name type="scientific">Paenibacillus pini JCM 16418</name>
    <dbReference type="NCBI Taxonomy" id="1236976"/>
    <lineage>
        <taxon>Bacteria</taxon>
        <taxon>Bacillati</taxon>
        <taxon>Bacillota</taxon>
        <taxon>Bacilli</taxon>
        <taxon>Bacillales</taxon>
        <taxon>Paenibacillaceae</taxon>
        <taxon>Paenibacillus</taxon>
    </lineage>
</organism>
<keyword evidence="6" id="KW-1185">Reference proteome</keyword>
<evidence type="ECO:0000256" key="2">
    <source>
        <dbReference type="PROSITE-ProRule" id="PRU00284"/>
    </source>
</evidence>
<dbReference type="GO" id="GO:0016020">
    <property type="term" value="C:membrane"/>
    <property type="evidence" value="ECO:0007669"/>
    <property type="project" value="InterPro"/>
</dbReference>
<evidence type="ECO:0000256" key="1">
    <source>
        <dbReference type="ARBA" id="ARBA00023224"/>
    </source>
</evidence>
<dbReference type="OrthoDB" id="9807021at2"/>
<comment type="caution">
    <text evidence="5">The sequence shown here is derived from an EMBL/GenBank/DDBJ whole genome shotgun (WGS) entry which is preliminary data.</text>
</comment>
<dbReference type="GO" id="GO:0007165">
    <property type="term" value="P:signal transduction"/>
    <property type="evidence" value="ECO:0007669"/>
    <property type="project" value="UniProtKB-KW"/>
</dbReference>
<keyword evidence="3" id="KW-0175">Coiled coil</keyword>